<dbReference type="Pfam" id="PF12833">
    <property type="entry name" value="HTH_18"/>
    <property type="match status" value="1"/>
</dbReference>
<dbReference type="InterPro" id="IPR014710">
    <property type="entry name" value="RmlC-like_jellyroll"/>
</dbReference>
<keyword evidence="6" id="KW-1185">Reference proteome</keyword>
<keyword evidence="2" id="KW-0238">DNA-binding</keyword>
<dbReference type="Gene3D" id="1.10.10.60">
    <property type="entry name" value="Homeodomain-like"/>
    <property type="match status" value="2"/>
</dbReference>
<evidence type="ECO:0000313" key="5">
    <source>
        <dbReference type="EMBL" id="MFC0394584.1"/>
    </source>
</evidence>
<name>A0ABV6JF90_9BACL</name>
<dbReference type="SUPFAM" id="SSF46689">
    <property type="entry name" value="Homeodomain-like"/>
    <property type="match status" value="1"/>
</dbReference>
<dbReference type="InterPro" id="IPR018060">
    <property type="entry name" value="HTH_AraC"/>
</dbReference>
<dbReference type="PROSITE" id="PS00041">
    <property type="entry name" value="HTH_ARAC_FAMILY_1"/>
    <property type="match status" value="1"/>
</dbReference>
<feature type="domain" description="HTH araC/xylS-type" evidence="4">
    <location>
        <begin position="197"/>
        <end position="295"/>
    </location>
</feature>
<evidence type="ECO:0000256" key="1">
    <source>
        <dbReference type="ARBA" id="ARBA00023015"/>
    </source>
</evidence>
<dbReference type="PANTHER" id="PTHR43280">
    <property type="entry name" value="ARAC-FAMILY TRANSCRIPTIONAL REGULATOR"/>
    <property type="match status" value="1"/>
</dbReference>
<evidence type="ECO:0000313" key="6">
    <source>
        <dbReference type="Proteomes" id="UP001589818"/>
    </source>
</evidence>
<keyword evidence="5" id="KW-0413">Isomerase</keyword>
<evidence type="ECO:0000256" key="3">
    <source>
        <dbReference type="ARBA" id="ARBA00023163"/>
    </source>
</evidence>
<sequence length="305" mass="35617">MDTYKMKSFASDPKYPISIHPYYLEAGDHVEPHKHDFIEGIVVIDGQAFHEGEGGVLELRPGDSLIVWPGEWHSFRTKANQFLYHYNILIDVNFYRQELLTCFSTLSALDLETLDRSYWTDWTRSWPRRKQNMSMAILSGLENQLRDASDHCRELTMNRARIKIVLWQWMLILAECSANQTLISNHGQPPAGVDRLDWVIGLIQHNYTVPFTLSYASRISDRSPTAFSQEFKERTGETLIEFRNRIRLEAAADMLKQDEMAISQIALECGFSDLSFFYTMFKSKYKMTPRVFRQIHQQSSRLTLR</sequence>
<dbReference type="InterPro" id="IPR020449">
    <property type="entry name" value="Tscrpt_reg_AraC-type_HTH"/>
</dbReference>
<reference evidence="5 6" key="1">
    <citation type="submission" date="2024-09" db="EMBL/GenBank/DDBJ databases">
        <authorList>
            <person name="Sun Q."/>
            <person name="Mori K."/>
        </authorList>
    </citation>
    <scope>NUCLEOTIDE SEQUENCE [LARGE SCALE GENOMIC DNA]</scope>
    <source>
        <strain evidence="5 6">CCM 4839</strain>
    </source>
</reference>
<dbReference type="InterPro" id="IPR003313">
    <property type="entry name" value="AraC-bd"/>
</dbReference>
<accession>A0ABV6JF90</accession>
<dbReference type="PRINTS" id="PR00032">
    <property type="entry name" value="HTHARAC"/>
</dbReference>
<protein>
    <submittedName>
        <fullName evidence="5">D-lyxose/D-mannose family sugar isomerase</fullName>
    </submittedName>
</protein>
<dbReference type="Pfam" id="PF02311">
    <property type="entry name" value="AraC_binding"/>
    <property type="match status" value="1"/>
</dbReference>
<keyword evidence="1" id="KW-0805">Transcription regulation</keyword>
<dbReference type="Proteomes" id="UP001589818">
    <property type="component" value="Unassembled WGS sequence"/>
</dbReference>
<dbReference type="Gene3D" id="2.60.120.10">
    <property type="entry name" value="Jelly Rolls"/>
    <property type="match status" value="1"/>
</dbReference>
<dbReference type="EMBL" id="JBHLVF010000041">
    <property type="protein sequence ID" value="MFC0394584.1"/>
    <property type="molecule type" value="Genomic_DNA"/>
</dbReference>
<organism evidence="5 6">
    <name type="scientific">Paenibacillus mendelii</name>
    <dbReference type="NCBI Taxonomy" id="206163"/>
    <lineage>
        <taxon>Bacteria</taxon>
        <taxon>Bacillati</taxon>
        <taxon>Bacillota</taxon>
        <taxon>Bacilli</taxon>
        <taxon>Bacillales</taxon>
        <taxon>Paenibacillaceae</taxon>
        <taxon>Paenibacillus</taxon>
    </lineage>
</organism>
<dbReference type="SMART" id="SM00342">
    <property type="entry name" value="HTH_ARAC"/>
    <property type="match status" value="1"/>
</dbReference>
<dbReference type="InterPro" id="IPR009057">
    <property type="entry name" value="Homeodomain-like_sf"/>
</dbReference>
<dbReference type="RefSeq" id="WP_204815770.1">
    <property type="nucleotide sequence ID" value="NZ_JANHOF010000001.1"/>
</dbReference>
<dbReference type="SUPFAM" id="SSF51215">
    <property type="entry name" value="Regulatory protein AraC"/>
    <property type="match status" value="1"/>
</dbReference>
<dbReference type="InterPro" id="IPR018062">
    <property type="entry name" value="HTH_AraC-typ_CS"/>
</dbReference>
<dbReference type="PANTHER" id="PTHR43280:SF34">
    <property type="entry name" value="ARAC-FAMILY TRANSCRIPTIONAL REGULATOR"/>
    <property type="match status" value="1"/>
</dbReference>
<dbReference type="PROSITE" id="PS01124">
    <property type="entry name" value="HTH_ARAC_FAMILY_2"/>
    <property type="match status" value="1"/>
</dbReference>
<dbReference type="InterPro" id="IPR037923">
    <property type="entry name" value="HTH-like"/>
</dbReference>
<gene>
    <name evidence="5" type="ORF">ACFFJ8_24895</name>
</gene>
<comment type="caution">
    <text evidence="5">The sequence shown here is derived from an EMBL/GenBank/DDBJ whole genome shotgun (WGS) entry which is preliminary data.</text>
</comment>
<dbReference type="GO" id="GO:0016853">
    <property type="term" value="F:isomerase activity"/>
    <property type="evidence" value="ECO:0007669"/>
    <property type="project" value="UniProtKB-KW"/>
</dbReference>
<evidence type="ECO:0000259" key="4">
    <source>
        <dbReference type="PROSITE" id="PS01124"/>
    </source>
</evidence>
<keyword evidence="3" id="KW-0804">Transcription</keyword>
<evidence type="ECO:0000256" key="2">
    <source>
        <dbReference type="ARBA" id="ARBA00023125"/>
    </source>
</evidence>
<proteinExistence type="predicted"/>